<comment type="subunit">
    <text evidence="3">UreD, UreF and UreG form a complex that acts as a GTP-hydrolysis-dependent molecular chaperone, activating the urease apoprotein by helping to assemble the nickel containing metallocenter of UreC. The UreE protein probably delivers the nickel.</text>
</comment>
<comment type="subcellular location">
    <subcellularLocation>
        <location evidence="3">Cytoplasm</location>
    </subcellularLocation>
</comment>
<dbReference type="EMBL" id="LNCU01000022">
    <property type="protein sequence ID" value="KWV60151.1"/>
    <property type="molecule type" value="Genomic_DNA"/>
</dbReference>
<dbReference type="InterPro" id="IPR002639">
    <property type="entry name" value="UreF"/>
</dbReference>
<protein>
    <recommendedName>
        <fullName evidence="3">Urease accessory protein UreF</fullName>
    </recommendedName>
</protein>
<dbReference type="PANTHER" id="PTHR33620:SF1">
    <property type="entry name" value="UREASE ACCESSORY PROTEIN F"/>
    <property type="match status" value="1"/>
</dbReference>
<dbReference type="Gene3D" id="1.10.4190.10">
    <property type="entry name" value="Urease accessory protein UreF"/>
    <property type="match status" value="1"/>
</dbReference>
<reference evidence="4 5" key="1">
    <citation type="submission" date="2015-11" db="EMBL/GenBank/DDBJ databases">
        <title>Draft Genome Sequence of the Strain BR 10303 (Bradyrhizobium sp.) isolated from nodules of Centrolobium paraense.</title>
        <authorList>
            <person name="Zelli J.E."/>
            <person name="Simoes-Araujo J.L."/>
            <person name="Barauna A.C."/>
            <person name="Silva K."/>
        </authorList>
    </citation>
    <scope>NUCLEOTIDE SEQUENCE [LARGE SCALE GENOMIC DNA]</scope>
    <source>
        <strain evidence="4 5">BR 10303</strain>
    </source>
</reference>
<evidence type="ECO:0000313" key="5">
    <source>
        <dbReference type="Proteomes" id="UP000057737"/>
    </source>
</evidence>
<name>A0A109K3R9_9BRAD</name>
<dbReference type="AlphaFoldDB" id="A0A109K3R9"/>
<comment type="caution">
    <text evidence="4">The sequence shown here is derived from an EMBL/GenBank/DDBJ whole genome shotgun (WGS) entry which is preliminary data.</text>
</comment>
<dbReference type="GO" id="GO:0005737">
    <property type="term" value="C:cytoplasm"/>
    <property type="evidence" value="ECO:0007669"/>
    <property type="project" value="UniProtKB-SubCell"/>
</dbReference>
<dbReference type="PANTHER" id="PTHR33620">
    <property type="entry name" value="UREASE ACCESSORY PROTEIN F"/>
    <property type="match status" value="1"/>
</dbReference>
<dbReference type="RefSeq" id="WP_066500860.1">
    <property type="nucleotide sequence ID" value="NZ_LNCU01000022.1"/>
</dbReference>
<evidence type="ECO:0000256" key="3">
    <source>
        <dbReference type="HAMAP-Rule" id="MF_01385"/>
    </source>
</evidence>
<comment type="similarity">
    <text evidence="3">Belongs to the UreF family.</text>
</comment>
<keyword evidence="3" id="KW-0963">Cytoplasm</keyword>
<evidence type="ECO:0000313" key="4">
    <source>
        <dbReference type="EMBL" id="KWV60151.1"/>
    </source>
</evidence>
<dbReference type="Proteomes" id="UP000057737">
    <property type="component" value="Unassembled WGS sequence"/>
</dbReference>
<keyword evidence="2 3" id="KW-0143">Chaperone</keyword>
<keyword evidence="1 3" id="KW-0996">Nickel insertion</keyword>
<keyword evidence="5" id="KW-1185">Reference proteome</keyword>
<dbReference type="HAMAP" id="MF_01385">
    <property type="entry name" value="UreF"/>
    <property type="match status" value="1"/>
</dbReference>
<organism evidence="4 5">
    <name type="scientific">Bradyrhizobium macuxiense</name>
    <dbReference type="NCBI Taxonomy" id="1755647"/>
    <lineage>
        <taxon>Bacteria</taxon>
        <taxon>Pseudomonadati</taxon>
        <taxon>Pseudomonadota</taxon>
        <taxon>Alphaproteobacteria</taxon>
        <taxon>Hyphomicrobiales</taxon>
        <taxon>Nitrobacteraceae</taxon>
        <taxon>Bradyrhizobium</taxon>
    </lineage>
</organism>
<dbReference type="InterPro" id="IPR038277">
    <property type="entry name" value="UreF_sf"/>
</dbReference>
<dbReference type="Pfam" id="PF01730">
    <property type="entry name" value="UreF"/>
    <property type="match status" value="1"/>
</dbReference>
<dbReference type="PIRSF" id="PIRSF009467">
    <property type="entry name" value="Ureas_acces_UreF"/>
    <property type="match status" value="1"/>
</dbReference>
<accession>A0A109K3R9</accession>
<evidence type="ECO:0000256" key="2">
    <source>
        <dbReference type="ARBA" id="ARBA00023186"/>
    </source>
</evidence>
<proteinExistence type="inferred from homology"/>
<dbReference type="GO" id="GO:0016151">
    <property type="term" value="F:nickel cation binding"/>
    <property type="evidence" value="ECO:0007669"/>
    <property type="project" value="UniProtKB-UniRule"/>
</dbReference>
<sequence length="239" mass="26015">MTTGNDNFDAPRTAALLSRLLQFGDSMFPIGAFSFSLGLESAVQEGVVTDAATLRAFARSAVEQAARGDCIALITAHRVATAGDVDTLVRIDAQVYARKLSDEARSMSIRMGRKFTEMGVEVVGAPLLYTWRECIARSVTPGCYPIALAINFAVQDLSAYQAFVVHQYGVATTILSAALRLMKVSHIETQQILYELTGRTEEMYGIAATKRLSDMASFAPLTEILAAVHTRAHVRLFMN</sequence>
<gene>
    <name evidence="3" type="primary">ureF</name>
    <name evidence="4" type="ORF">AS156_29855</name>
</gene>
<evidence type="ECO:0000256" key="1">
    <source>
        <dbReference type="ARBA" id="ARBA00022988"/>
    </source>
</evidence>
<comment type="function">
    <text evidence="3">Required for maturation of urease via the functional incorporation of the urease nickel metallocenter.</text>
</comment>